<dbReference type="Pfam" id="PF04828">
    <property type="entry name" value="GFA"/>
    <property type="match status" value="1"/>
</dbReference>
<organism evidence="5 6">
    <name type="scientific">Grimontia indica</name>
    <dbReference type="NCBI Taxonomy" id="1056512"/>
    <lineage>
        <taxon>Bacteria</taxon>
        <taxon>Pseudomonadati</taxon>
        <taxon>Pseudomonadota</taxon>
        <taxon>Gammaproteobacteria</taxon>
        <taxon>Vibrionales</taxon>
        <taxon>Vibrionaceae</taxon>
        <taxon>Grimontia</taxon>
    </lineage>
</organism>
<dbReference type="Proteomes" id="UP000011223">
    <property type="component" value="Unassembled WGS sequence"/>
</dbReference>
<keyword evidence="6" id="KW-1185">Reference proteome</keyword>
<gene>
    <name evidence="5" type="ORF">D515_01466</name>
</gene>
<feature type="domain" description="CENP-V/GFA" evidence="4">
    <location>
        <begin position="3"/>
        <end position="109"/>
    </location>
</feature>
<sequence>MKYTGSCHCGSVTFEFEEHEIKSGLRCNCSICQKKGALMSAFTVPPEAMNITAAEGVLATYSFGSGTAKHHFCNRCGIYPFHQTLRKPGHYRVNLGCLDGIDTTKLPFDVFDGASV</sequence>
<accession>R1IQC5</accession>
<evidence type="ECO:0000256" key="3">
    <source>
        <dbReference type="ARBA" id="ARBA00022833"/>
    </source>
</evidence>
<dbReference type="eggNOG" id="COG3791">
    <property type="taxonomic scope" value="Bacteria"/>
</dbReference>
<proteinExistence type="inferred from homology"/>
<dbReference type="SUPFAM" id="SSF51316">
    <property type="entry name" value="Mss4-like"/>
    <property type="match status" value="1"/>
</dbReference>
<name>R1IQC5_9GAMM</name>
<dbReference type="AlphaFoldDB" id="R1IQC5"/>
<reference evidence="5 6" key="1">
    <citation type="journal article" date="2014" name="PLoS ONE">
        <title>Grimontia indica AK16(T), sp. nov., Isolated from a Seawater Sample Reports the Presence of Pathogenic Genes Similar to Vibrio Genus.</title>
        <authorList>
            <person name="Singh A."/>
            <person name="Vaidya B."/>
            <person name="Khatri I."/>
            <person name="Srinivas T.N."/>
            <person name="Subramanian S."/>
            <person name="Korpole S."/>
            <person name="Pinnaka A.K."/>
        </authorList>
    </citation>
    <scope>NUCLEOTIDE SEQUENCE [LARGE SCALE GENOMIC DNA]</scope>
    <source>
        <strain evidence="5 6">AK16</strain>
    </source>
</reference>
<dbReference type="InterPro" id="IPR006913">
    <property type="entry name" value="CENP-V/GFA"/>
</dbReference>
<dbReference type="EMBL" id="ANFM02000018">
    <property type="protein sequence ID" value="EOD79672.1"/>
    <property type="molecule type" value="Genomic_DNA"/>
</dbReference>
<dbReference type="PANTHER" id="PTHR28620:SF1">
    <property type="entry name" value="CENP-V_GFA DOMAIN-CONTAINING PROTEIN"/>
    <property type="match status" value="1"/>
</dbReference>
<comment type="caution">
    <text evidence="5">The sequence shown here is derived from an EMBL/GenBank/DDBJ whole genome shotgun (WGS) entry which is preliminary data.</text>
</comment>
<evidence type="ECO:0000256" key="2">
    <source>
        <dbReference type="ARBA" id="ARBA00022723"/>
    </source>
</evidence>
<protein>
    <submittedName>
        <fullName evidence="5">Gfa-like protein</fullName>
    </submittedName>
</protein>
<evidence type="ECO:0000313" key="6">
    <source>
        <dbReference type="Proteomes" id="UP000011223"/>
    </source>
</evidence>
<dbReference type="Gene3D" id="2.170.150.70">
    <property type="match status" value="1"/>
</dbReference>
<dbReference type="GO" id="GO:0016846">
    <property type="term" value="F:carbon-sulfur lyase activity"/>
    <property type="evidence" value="ECO:0007669"/>
    <property type="project" value="InterPro"/>
</dbReference>
<evidence type="ECO:0000313" key="5">
    <source>
        <dbReference type="EMBL" id="EOD79672.1"/>
    </source>
</evidence>
<keyword evidence="2" id="KW-0479">Metal-binding</keyword>
<dbReference type="GO" id="GO:0046872">
    <property type="term" value="F:metal ion binding"/>
    <property type="evidence" value="ECO:0007669"/>
    <property type="project" value="UniProtKB-KW"/>
</dbReference>
<comment type="similarity">
    <text evidence="1">Belongs to the Gfa family.</text>
</comment>
<dbReference type="InterPro" id="IPR011057">
    <property type="entry name" value="Mss4-like_sf"/>
</dbReference>
<dbReference type="InterPro" id="IPR052355">
    <property type="entry name" value="CENP-V-like"/>
</dbReference>
<evidence type="ECO:0000256" key="1">
    <source>
        <dbReference type="ARBA" id="ARBA00005495"/>
    </source>
</evidence>
<dbReference type="PROSITE" id="PS51891">
    <property type="entry name" value="CENP_V_GFA"/>
    <property type="match status" value="1"/>
</dbReference>
<dbReference type="PANTHER" id="PTHR28620">
    <property type="entry name" value="CENTROMERE PROTEIN V"/>
    <property type="match status" value="1"/>
</dbReference>
<evidence type="ECO:0000259" key="4">
    <source>
        <dbReference type="PROSITE" id="PS51891"/>
    </source>
</evidence>
<keyword evidence="3" id="KW-0862">Zinc</keyword>
<dbReference type="RefSeq" id="WP_002538855.1">
    <property type="nucleotide sequence ID" value="NZ_ANFM02000018.1"/>
</dbReference>